<proteinExistence type="predicted"/>
<organism evidence="1 2">
    <name type="scientific">Thalassotalea euphylliae</name>
    <dbReference type="NCBI Taxonomy" id="1655234"/>
    <lineage>
        <taxon>Bacteria</taxon>
        <taxon>Pseudomonadati</taxon>
        <taxon>Pseudomonadota</taxon>
        <taxon>Gammaproteobacteria</taxon>
        <taxon>Alteromonadales</taxon>
        <taxon>Colwelliaceae</taxon>
        <taxon>Thalassotalea</taxon>
    </lineage>
</organism>
<dbReference type="PROSITE" id="PS51257">
    <property type="entry name" value="PROKAR_LIPOPROTEIN"/>
    <property type="match status" value="1"/>
</dbReference>
<comment type="caution">
    <text evidence="1">The sequence shown here is derived from an EMBL/GenBank/DDBJ whole genome shotgun (WGS) entry which is preliminary data.</text>
</comment>
<evidence type="ECO:0000313" key="2">
    <source>
        <dbReference type="Proteomes" id="UP000256478"/>
    </source>
</evidence>
<reference evidence="1 2" key="1">
    <citation type="submission" date="2018-08" db="EMBL/GenBank/DDBJ databases">
        <title>Thalassotalea euphylliae genome.</title>
        <authorList>
            <person name="Summers S."/>
            <person name="Rice S.A."/>
            <person name="Freckelton M.L."/>
            <person name="Nedved B.T."/>
            <person name="Hadfield M.G."/>
        </authorList>
    </citation>
    <scope>NUCLEOTIDE SEQUENCE [LARGE SCALE GENOMIC DNA]</scope>
    <source>
        <strain evidence="1 2">H1</strain>
    </source>
</reference>
<sequence length="153" mass="16820">MTKLPPFIILILFLISGCKPNNEGRNLAQVPSCIFGQSSCQLASKFGDISPQFNQTFLVAETPFELHINELGNAVEISSAYMAGEDMFMGKIPLFFKPKAQGGWVAQSMFGSCAQAQMTWRVWLTLKAADGEMQTLNFTVKSFRSLSAIPEGL</sequence>
<protein>
    <submittedName>
        <fullName evidence="1">Uncharacterized protein</fullName>
    </submittedName>
</protein>
<evidence type="ECO:0000313" key="1">
    <source>
        <dbReference type="EMBL" id="REL27131.1"/>
    </source>
</evidence>
<dbReference type="EMBL" id="QUOU01000001">
    <property type="protein sequence ID" value="REL27131.1"/>
    <property type="molecule type" value="Genomic_DNA"/>
</dbReference>
<dbReference type="Proteomes" id="UP000256478">
    <property type="component" value="Unassembled WGS sequence"/>
</dbReference>
<accession>A0A3E0TR54</accession>
<dbReference type="RefSeq" id="WP_116008218.1">
    <property type="nucleotide sequence ID" value="NZ_QUOU01000001.1"/>
</dbReference>
<dbReference type="OrthoDB" id="6238758at2"/>
<name>A0A3E0TR54_9GAMM</name>
<dbReference type="AlphaFoldDB" id="A0A3E0TR54"/>
<gene>
    <name evidence="1" type="ORF">DXX93_11510</name>
</gene>